<name>A0A8H7YU00_AJECA</name>
<evidence type="ECO:0000313" key="1">
    <source>
        <dbReference type="EMBL" id="KAG5296112.1"/>
    </source>
</evidence>
<evidence type="ECO:0000313" key="2">
    <source>
        <dbReference type="Proteomes" id="UP000670092"/>
    </source>
</evidence>
<comment type="caution">
    <text evidence="1">The sequence shown here is derived from an EMBL/GenBank/DDBJ whole genome shotgun (WGS) entry which is preliminary data.</text>
</comment>
<sequence>MAGPTVNQNDHMQSTGRVLRTGCDFVPSSEAVNNTKHLMTSTVLVLWIKQQSRYVYIDR</sequence>
<dbReference type="Proteomes" id="UP000670092">
    <property type="component" value="Unassembled WGS sequence"/>
</dbReference>
<dbReference type="EMBL" id="JAEVHI010000003">
    <property type="protein sequence ID" value="KAG5296112.1"/>
    <property type="molecule type" value="Genomic_DNA"/>
</dbReference>
<proteinExistence type="predicted"/>
<accession>A0A8H7YU00</accession>
<protein>
    <submittedName>
        <fullName evidence="1">Uncharacterized protein</fullName>
    </submittedName>
</protein>
<dbReference type="AlphaFoldDB" id="A0A8H7YU00"/>
<gene>
    <name evidence="1" type="ORF">I7I52_06648</name>
</gene>
<organism evidence="1 2">
    <name type="scientific">Ajellomyces capsulatus</name>
    <name type="common">Darling's disease fungus</name>
    <name type="synonym">Histoplasma capsulatum</name>
    <dbReference type="NCBI Taxonomy" id="5037"/>
    <lineage>
        <taxon>Eukaryota</taxon>
        <taxon>Fungi</taxon>
        <taxon>Dikarya</taxon>
        <taxon>Ascomycota</taxon>
        <taxon>Pezizomycotina</taxon>
        <taxon>Eurotiomycetes</taxon>
        <taxon>Eurotiomycetidae</taxon>
        <taxon>Onygenales</taxon>
        <taxon>Ajellomycetaceae</taxon>
        <taxon>Histoplasma</taxon>
    </lineage>
</organism>
<reference evidence="1 2" key="1">
    <citation type="submission" date="2021-01" db="EMBL/GenBank/DDBJ databases">
        <title>Chromosome-level genome assembly of a human fungal pathogen reveals clustering of transcriptionally co-regulated genes.</title>
        <authorList>
            <person name="Voorhies M."/>
            <person name="Cohen S."/>
            <person name="Shea T.P."/>
            <person name="Petrus S."/>
            <person name="Munoz J.F."/>
            <person name="Poplawski S."/>
            <person name="Goldman W.E."/>
            <person name="Michael T."/>
            <person name="Cuomo C.A."/>
            <person name="Sil A."/>
            <person name="Beyhan S."/>
        </authorList>
    </citation>
    <scope>NUCLEOTIDE SEQUENCE [LARGE SCALE GENOMIC DNA]</scope>
    <source>
        <strain evidence="1 2">G184AR</strain>
    </source>
</reference>
<dbReference type="VEuPathDB" id="FungiDB:I7I52_06648"/>